<accession>A0A4R5LKI1</accession>
<evidence type="ECO:0000313" key="3">
    <source>
        <dbReference type="EMBL" id="TDG10250.1"/>
    </source>
</evidence>
<dbReference type="PROSITE" id="PS50914">
    <property type="entry name" value="BON"/>
    <property type="match status" value="1"/>
</dbReference>
<protein>
    <submittedName>
        <fullName evidence="3">BON domain-containing protein</fullName>
    </submittedName>
</protein>
<dbReference type="EMBL" id="SMOD01000002">
    <property type="protein sequence ID" value="TDG10250.1"/>
    <property type="molecule type" value="Genomic_DNA"/>
</dbReference>
<evidence type="ECO:0000256" key="1">
    <source>
        <dbReference type="SAM" id="SignalP"/>
    </source>
</evidence>
<dbReference type="RefSeq" id="WP_133179892.1">
    <property type="nucleotide sequence ID" value="NZ_SMOD01000002.1"/>
</dbReference>
<dbReference type="Gene3D" id="3.30.1340.30">
    <property type="match status" value="1"/>
</dbReference>
<comment type="caution">
    <text evidence="3">The sequence shown here is derived from an EMBL/GenBank/DDBJ whole genome shotgun (WGS) entry which is preliminary data.</text>
</comment>
<feature type="signal peptide" evidence="1">
    <location>
        <begin position="1"/>
        <end position="25"/>
    </location>
</feature>
<sequence>MFSRKLLPIVALTVTSALAIAPSFAQTDASAPTSTTVSKKTVRAQNRQLENQVRRTLTKTKDLDAGGIIVVARSGKVTLDGTVPDEDQIQLAGTAAAGVPGVSNVTNNVRMREAGH</sequence>
<evidence type="ECO:0000313" key="4">
    <source>
        <dbReference type="Proteomes" id="UP000295606"/>
    </source>
</evidence>
<organism evidence="3 4">
    <name type="scientific">Paraburkholderia guartelaensis</name>
    <dbReference type="NCBI Taxonomy" id="2546446"/>
    <lineage>
        <taxon>Bacteria</taxon>
        <taxon>Pseudomonadati</taxon>
        <taxon>Pseudomonadota</taxon>
        <taxon>Betaproteobacteria</taxon>
        <taxon>Burkholderiales</taxon>
        <taxon>Burkholderiaceae</taxon>
        <taxon>Paraburkholderia</taxon>
    </lineage>
</organism>
<feature type="chain" id="PRO_5020854310" evidence="1">
    <location>
        <begin position="26"/>
        <end position="116"/>
    </location>
</feature>
<dbReference type="InterPro" id="IPR007055">
    <property type="entry name" value="BON_dom"/>
</dbReference>
<dbReference type="AlphaFoldDB" id="A0A4R5LKI1"/>
<proteinExistence type="predicted"/>
<feature type="domain" description="BON" evidence="2">
    <location>
        <begin position="45"/>
        <end position="113"/>
    </location>
</feature>
<gene>
    <name evidence="3" type="ORF">E1N52_02515</name>
</gene>
<keyword evidence="1" id="KW-0732">Signal</keyword>
<name>A0A4R5LKI1_9BURK</name>
<reference evidence="3 4" key="1">
    <citation type="submission" date="2019-03" db="EMBL/GenBank/DDBJ databases">
        <title>Paraburkholderia sp. isolated from native Mimosa gymnas in Guartela State Park, Brazil.</title>
        <authorList>
            <person name="Paulitsch F."/>
            <person name="Hungria M."/>
            <person name="Delamuta J.R.M."/>
            <person name="Ribeiro R.A."/>
            <person name="Dall'Agnol R."/>
            <person name="Silva J.S.B."/>
        </authorList>
    </citation>
    <scope>NUCLEOTIDE SEQUENCE [LARGE SCALE GENOMIC DNA]</scope>
    <source>
        <strain evidence="3 4">CNPSo 3008</strain>
    </source>
</reference>
<dbReference type="OrthoDB" id="9103519at2"/>
<dbReference type="Pfam" id="PF04972">
    <property type="entry name" value="BON"/>
    <property type="match status" value="1"/>
</dbReference>
<evidence type="ECO:0000259" key="2">
    <source>
        <dbReference type="PROSITE" id="PS50914"/>
    </source>
</evidence>
<dbReference type="Proteomes" id="UP000295606">
    <property type="component" value="Unassembled WGS sequence"/>
</dbReference>